<keyword evidence="1" id="KW-0732">Signal</keyword>
<evidence type="ECO:0000256" key="1">
    <source>
        <dbReference type="SAM" id="SignalP"/>
    </source>
</evidence>
<dbReference type="HOGENOM" id="CLU_3163408_0_0_4"/>
<dbReference type="Proteomes" id="UP000004853">
    <property type="component" value="Unassembled WGS sequence"/>
</dbReference>
<protein>
    <submittedName>
        <fullName evidence="2">Uncharacterized protein</fullName>
    </submittedName>
</protein>
<feature type="chain" id="PRO_5003362353" evidence="1">
    <location>
        <begin position="19"/>
        <end position="47"/>
    </location>
</feature>
<name>F7T2X2_9BURK</name>
<accession>F7T2X2</accession>
<gene>
    <name evidence="2" type="ORF">AXXA_16432</name>
</gene>
<dbReference type="EMBL" id="AFRQ01000059">
    <property type="protein sequence ID" value="EGP45287.1"/>
    <property type="molecule type" value="Genomic_DNA"/>
</dbReference>
<organism evidence="2 3">
    <name type="scientific">Achromobacter insuavis AXX-A</name>
    <dbReference type="NCBI Taxonomy" id="1003200"/>
    <lineage>
        <taxon>Bacteria</taxon>
        <taxon>Pseudomonadati</taxon>
        <taxon>Pseudomonadota</taxon>
        <taxon>Betaproteobacteria</taxon>
        <taxon>Burkholderiales</taxon>
        <taxon>Alcaligenaceae</taxon>
        <taxon>Achromobacter</taxon>
    </lineage>
</organism>
<evidence type="ECO:0000313" key="3">
    <source>
        <dbReference type="Proteomes" id="UP000004853"/>
    </source>
</evidence>
<evidence type="ECO:0000313" key="2">
    <source>
        <dbReference type="EMBL" id="EGP45287.1"/>
    </source>
</evidence>
<sequence>MIDAASMIAAMFAFSAAASLSYEALLERPAPWRSCWPPACSACSCPP</sequence>
<comment type="caution">
    <text evidence="2">The sequence shown here is derived from an EMBL/GenBank/DDBJ whole genome shotgun (WGS) entry which is preliminary data.</text>
</comment>
<dbReference type="AlphaFoldDB" id="F7T2X2"/>
<feature type="signal peptide" evidence="1">
    <location>
        <begin position="1"/>
        <end position="18"/>
    </location>
</feature>
<reference evidence="2 3" key="1">
    <citation type="submission" date="2011-06" db="EMBL/GenBank/DDBJ databases">
        <authorList>
            <person name="Bador J."/>
            <person name="Amoureux L."/>
            <person name="Neuwirth C."/>
        </authorList>
    </citation>
    <scope>NUCLEOTIDE SEQUENCE [LARGE SCALE GENOMIC DNA]</scope>
    <source>
        <strain evidence="2 3">AXX-A</strain>
    </source>
</reference>
<proteinExistence type="predicted"/>